<comment type="caution">
    <text evidence="2">The sequence shown here is derived from an EMBL/GenBank/DDBJ whole genome shotgun (WGS) entry which is preliminary data.</text>
</comment>
<evidence type="ECO:0000256" key="1">
    <source>
        <dbReference type="SAM" id="MobiDB-lite"/>
    </source>
</evidence>
<accession>A0AAE0QW00</accession>
<gene>
    <name evidence="2" type="ORF">QTP70_032997</name>
</gene>
<dbReference type="EMBL" id="JAUCMX010000010">
    <property type="protein sequence ID" value="KAK3533878.1"/>
    <property type="molecule type" value="Genomic_DNA"/>
</dbReference>
<feature type="compositionally biased region" description="Basic and acidic residues" evidence="1">
    <location>
        <begin position="8"/>
        <end position="17"/>
    </location>
</feature>
<evidence type="ECO:0000313" key="2">
    <source>
        <dbReference type="EMBL" id="KAK3533878.1"/>
    </source>
</evidence>
<evidence type="ECO:0000313" key="3">
    <source>
        <dbReference type="Proteomes" id="UP001274896"/>
    </source>
</evidence>
<dbReference type="AlphaFoldDB" id="A0AAE0QW00"/>
<feature type="region of interest" description="Disordered" evidence="1">
    <location>
        <begin position="1"/>
        <end position="23"/>
    </location>
</feature>
<reference evidence="2" key="1">
    <citation type="submission" date="2023-06" db="EMBL/GenBank/DDBJ databases">
        <title>Male Hemibagrus guttatus genome.</title>
        <authorList>
            <person name="Bian C."/>
        </authorList>
    </citation>
    <scope>NUCLEOTIDE SEQUENCE</scope>
    <source>
        <strain evidence="2">Male_cb2023</strain>
        <tissue evidence="2">Muscle</tissue>
    </source>
</reference>
<keyword evidence="3" id="KW-1185">Reference proteome</keyword>
<dbReference type="Proteomes" id="UP001274896">
    <property type="component" value="Unassembled WGS sequence"/>
</dbReference>
<protein>
    <submittedName>
        <fullName evidence="2">Uncharacterized protein</fullName>
    </submittedName>
</protein>
<proteinExistence type="predicted"/>
<sequence>MSSSSHHTLSEGEEHGRPQQLCSGDVAVQTAVARISTV</sequence>
<organism evidence="2 3">
    <name type="scientific">Hemibagrus guttatus</name>
    <dbReference type="NCBI Taxonomy" id="175788"/>
    <lineage>
        <taxon>Eukaryota</taxon>
        <taxon>Metazoa</taxon>
        <taxon>Chordata</taxon>
        <taxon>Craniata</taxon>
        <taxon>Vertebrata</taxon>
        <taxon>Euteleostomi</taxon>
        <taxon>Actinopterygii</taxon>
        <taxon>Neopterygii</taxon>
        <taxon>Teleostei</taxon>
        <taxon>Ostariophysi</taxon>
        <taxon>Siluriformes</taxon>
        <taxon>Bagridae</taxon>
        <taxon>Hemibagrus</taxon>
    </lineage>
</organism>
<name>A0AAE0QW00_9TELE</name>